<dbReference type="PANTHER" id="PTHR21015">
    <property type="entry name" value="UDP-N-ACETYLGLUCOSAMINE--N-ACETYLMURAMYL-(PENTAPEPTIDE) PYROPHOSPHORYL-UNDECAPRENOL N-ACETYLGLUCOSAMINE TRANSFERASE 1"/>
    <property type="match status" value="1"/>
</dbReference>
<protein>
    <recommendedName>
        <fullName evidence="7">Glycosyltransferase family 28 N-terminal domain-containing protein</fullName>
    </recommendedName>
</protein>
<evidence type="ECO:0000313" key="6">
    <source>
        <dbReference type="EMBL" id="SVD24228.1"/>
    </source>
</evidence>
<evidence type="ECO:0008006" key="7">
    <source>
        <dbReference type="Google" id="ProtNLM"/>
    </source>
</evidence>
<organism evidence="6">
    <name type="scientific">marine metagenome</name>
    <dbReference type="NCBI Taxonomy" id="408172"/>
    <lineage>
        <taxon>unclassified sequences</taxon>
        <taxon>metagenomes</taxon>
        <taxon>ecological metagenomes</taxon>
    </lineage>
</organism>
<dbReference type="InterPro" id="IPR007235">
    <property type="entry name" value="Glyco_trans_28_C"/>
</dbReference>
<reference evidence="6" key="1">
    <citation type="submission" date="2018-05" db="EMBL/GenBank/DDBJ databases">
        <authorList>
            <person name="Lanie J.A."/>
            <person name="Ng W.-L."/>
            <person name="Kazmierczak K.M."/>
            <person name="Andrzejewski T.M."/>
            <person name="Davidsen T.M."/>
            <person name="Wayne K.J."/>
            <person name="Tettelin H."/>
            <person name="Glass J.I."/>
            <person name="Rusch D."/>
            <person name="Podicherti R."/>
            <person name="Tsui H.-C.T."/>
            <person name="Winkler M.E."/>
        </authorList>
    </citation>
    <scope>NUCLEOTIDE SEQUENCE</scope>
</reference>
<feature type="non-terminal residue" evidence="6">
    <location>
        <position position="279"/>
    </location>
</feature>
<evidence type="ECO:0000256" key="1">
    <source>
        <dbReference type="ARBA" id="ARBA00022676"/>
    </source>
</evidence>
<dbReference type="AlphaFoldDB" id="A0A382TRZ9"/>
<dbReference type="EMBL" id="UINC01138344">
    <property type="protein sequence ID" value="SVD24228.1"/>
    <property type="molecule type" value="Genomic_DNA"/>
</dbReference>
<feature type="domain" description="Glycosyltransferase family 28 N-terminal" evidence="4">
    <location>
        <begin position="5"/>
        <end position="141"/>
    </location>
</feature>
<feature type="transmembrane region" description="Helical" evidence="3">
    <location>
        <begin position="70"/>
        <end position="87"/>
    </location>
</feature>
<evidence type="ECO:0000256" key="2">
    <source>
        <dbReference type="ARBA" id="ARBA00022679"/>
    </source>
</evidence>
<dbReference type="InterPro" id="IPR004276">
    <property type="entry name" value="GlycoTrans_28_N"/>
</dbReference>
<feature type="domain" description="Glycosyl transferase family 28 C-terminal" evidence="5">
    <location>
        <begin position="186"/>
        <end position="275"/>
    </location>
</feature>
<evidence type="ECO:0000256" key="3">
    <source>
        <dbReference type="SAM" id="Phobius"/>
    </source>
</evidence>
<name>A0A382TRZ9_9ZZZZ</name>
<dbReference type="SUPFAM" id="SSF53756">
    <property type="entry name" value="UDP-Glycosyltransferase/glycogen phosphorylase"/>
    <property type="match status" value="1"/>
</dbReference>
<keyword evidence="3" id="KW-1133">Transmembrane helix</keyword>
<keyword evidence="3" id="KW-0812">Transmembrane</keyword>
<accession>A0A382TRZ9</accession>
<evidence type="ECO:0000259" key="5">
    <source>
        <dbReference type="Pfam" id="PF04101"/>
    </source>
</evidence>
<dbReference type="Pfam" id="PF04101">
    <property type="entry name" value="Glyco_tran_28_C"/>
    <property type="match status" value="1"/>
</dbReference>
<sequence length="279" mass="32032">MNKKIIFSGGGTGGHIFPAINLMKHFFDKGYKVILVTDNRGNNFIKHYSEFKSYILRADTPTNKNLFKKFFNYFLIFYSIVRSILILKKERPNLILGFGGYVSFPISFASRFFNLPLVIYENNMLLGRTNKYLSSFSKKILLAKKITQNFPEKYKNKTYEVGTILNKNIINNSSFKRNNDKRKFSILVLGGSQGAEIFGKVIPIVVKMIKDEGCEIEINQQCTTGQKNSLTDFYKKNNIKNYVFEFDKNILELFLSSNIAITRCGASTTAELVHTFTPF</sequence>
<dbReference type="GO" id="GO:0016758">
    <property type="term" value="F:hexosyltransferase activity"/>
    <property type="evidence" value="ECO:0007669"/>
    <property type="project" value="InterPro"/>
</dbReference>
<feature type="transmembrane region" description="Helical" evidence="3">
    <location>
        <begin position="94"/>
        <end position="113"/>
    </location>
</feature>
<gene>
    <name evidence="6" type="ORF">METZ01_LOCUS377082</name>
</gene>
<evidence type="ECO:0000259" key="4">
    <source>
        <dbReference type="Pfam" id="PF03033"/>
    </source>
</evidence>
<proteinExistence type="predicted"/>
<dbReference type="GO" id="GO:0005975">
    <property type="term" value="P:carbohydrate metabolic process"/>
    <property type="evidence" value="ECO:0007669"/>
    <property type="project" value="InterPro"/>
</dbReference>
<dbReference type="PANTHER" id="PTHR21015:SF22">
    <property type="entry name" value="GLYCOSYLTRANSFERASE"/>
    <property type="match status" value="1"/>
</dbReference>
<dbReference type="Pfam" id="PF03033">
    <property type="entry name" value="Glyco_transf_28"/>
    <property type="match status" value="1"/>
</dbReference>
<keyword evidence="1" id="KW-0328">Glycosyltransferase</keyword>
<dbReference type="CDD" id="cd03785">
    <property type="entry name" value="GT28_MurG"/>
    <property type="match status" value="1"/>
</dbReference>
<dbReference type="Gene3D" id="3.40.50.2000">
    <property type="entry name" value="Glycogen Phosphorylase B"/>
    <property type="match status" value="1"/>
</dbReference>
<keyword evidence="3" id="KW-0472">Membrane</keyword>
<keyword evidence="2" id="KW-0808">Transferase</keyword>